<keyword evidence="7" id="KW-1185">Reference proteome</keyword>
<dbReference type="GO" id="GO:0006508">
    <property type="term" value="P:proteolysis"/>
    <property type="evidence" value="ECO:0007669"/>
    <property type="project" value="UniProtKB-KW"/>
</dbReference>
<feature type="domain" description="Ubiquitin-like protease family profile" evidence="5">
    <location>
        <begin position="222"/>
        <end position="280"/>
    </location>
</feature>
<gene>
    <name evidence="6" type="ORF">Pfra01_000400300</name>
</gene>
<dbReference type="Gene3D" id="3.40.395.10">
    <property type="entry name" value="Adenoviral Proteinase, Chain A"/>
    <property type="match status" value="2"/>
</dbReference>
<dbReference type="SUPFAM" id="SSF54001">
    <property type="entry name" value="Cysteine proteinases"/>
    <property type="match status" value="1"/>
</dbReference>
<keyword evidence="2" id="KW-0645">Protease</keyword>
<organism evidence="6 7">
    <name type="scientific">Phytophthora fragariaefolia</name>
    <dbReference type="NCBI Taxonomy" id="1490495"/>
    <lineage>
        <taxon>Eukaryota</taxon>
        <taxon>Sar</taxon>
        <taxon>Stramenopiles</taxon>
        <taxon>Oomycota</taxon>
        <taxon>Peronosporomycetes</taxon>
        <taxon>Peronosporales</taxon>
        <taxon>Peronosporaceae</taxon>
        <taxon>Phytophthora</taxon>
    </lineage>
</organism>
<keyword evidence="3" id="KW-0378">Hydrolase</keyword>
<comment type="similarity">
    <text evidence="1">Belongs to the peptidase C48 family.</text>
</comment>
<feature type="region of interest" description="Disordered" evidence="4">
    <location>
        <begin position="16"/>
        <end position="62"/>
    </location>
</feature>
<reference evidence="6" key="1">
    <citation type="submission" date="2023-04" db="EMBL/GenBank/DDBJ databases">
        <title>Phytophthora fragariaefolia NBRC 109709.</title>
        <authorList>
            <person name="Ichikawa N."/>
            <person name="Sato H."/>
            <person name="Tonouchi N."/>
        </authorList>
    </citation>
    <scope>NUCLEOTIDE SEQUENCE</scope>
    <source>
        <strain evidence="6">NBRC 109709</strain>
    </source>
</reference>
<proteinExistence type="inferred from homology"/>
<dbReference type="InterPro" id="IPR003653">
    <property type="entry name" value="Peptidase_C48_C"/>
</dbReference>
<dbReference type="OrthoDB" id="76387at2759"/>
<comment type="caution">
    <text evidence="6">The sequence shown here is derived from an EMBL/GenBank/DDBJ whole genome shotgun (WGS) entry which is preliminary data.</text>
</comment>
<evidence type="ECO:0000313" key="6">
    <source>
        <dbReference type="EMBL" id="GMF24171.1"/>
    </source>
</evidence>
<evidence type="ECO:0000256" key="3">
    <source>
        <dbReference type="ARBA" id="ARBA00022801"/>
    </source>
</evidence>
<evidence type="ECO:0000313" key="7">
    <source>
        <dbReference type="Proteomes" id="UP001165121"/>
    </source>
</evidence>
<dbReference type="Proteomes" id="UP001165121">
    <property type="component" value="Unassembled WGS sequence"/>
</dbReference>
<evidence type="ECO:0000256" key="4">
    <source>
        <dbReference type="SAM" id="MobiDB-lite"/>
    </source>
</evidence>
<feature type="compositionally biased region" description="Low complexity" evidence="4">
    <location>
        <begin position="44"/>
        <end position="53"/>
    </location>
</feature>
<dbReference type="InterPro" id="IPR038765">
    <property type="entry name" value="Papain-like_cys_pep_sf"/>
</dbReference>
<dbReference type="EMBL" id="BSXT01000313">
    <property type="protein sequence ID" value="GMF24171.1"/>
    <property type="molecule type" value="Genomic_DNA"/>
</dbReference>
<sequence length="303" mass="34472">MQKKISGVEKVEVVEQEEKVEVAEPVESETESKPTELDDGNQDAASTASAAGSSDEEKSITVKSREEEIAELLRKGALFMLYELDSKCLELTCRFSTIVVKLKAQHLSRTSQADHLFYNRLAERESSVRVLLDELYELAEGVYNEEEEKSRNKELPPDLLEIVEEALHDGPMEEVIVQKYNVDITRRHLQVLLPTVWLNDEVRTVDNPRSVGALDADNTCLFCRYLHDESEHKKKQKFDEEGWELVTCTPDTPQQNNGSDCGVFSCMFADYISQNKVRTAARQQSFRESTDLRLPLPDGHCSR</sequence>
<evidence type="ECO:0000256" key="2">
    <source>
        <dbReference type="ARBA" id="ARBA00022670"/>
    </source>
</evidence>
<protein>
    <submittedName>
        <fullName evidence="6">Unnamed protein product</fullName>
    </submittedName>
</protein>
<evidence type="ECO:0000259" key="5">
    <source>
        <dbReference type="Pfam" id="PF02902"/>
    </source>
</evidence>
<name>A0A9W6U2I5_9STRA</name>
<evidence type="ECO:0000256" key="1">
    <source>
        <dbReference type="ARBA" id="ARBA00005234"/>
    </source>
</evidence>
<dbReference type="GO" id="GO:0008234">
    <property type="term" value="F:cysteine-type peptidase activity"/>
    <property type="evidence" value="ECO:0007669"/>
    <property type="project" value="InterPro"/>
</dbReference>
<accession>A0A9W6U2I5</accession>
<dbReference type="AlphaFoldDB" id="A0A9W6U2I5"/>
<dbReference type="Pfam" id="PF02902">
    <property type="entry name" value="Peptidase_C48"/>
    <property type="match status" value="1"/>
</dbReference>